<sequence>MADIRTNYELFPAPSKQATGLVGGVETEVVRTNFSDKILITISQGGRLAQWVQVLLSAPSSASVEMALPGAGLSGLPSTHLTPKTLLGGGSEERETLGQLYASQVASFLTLRDPEEKRILLLGLGLEKPESNSESFYDVIELIQQVA</sequence>
<dbReference type="GO" id="GO:0043248">
    <property type="term" value="P:proteasome assembly"/>
    <property type="evidence" value="ECO:0007669"/>
    <property type="project" value="InterPro"/>
</dbReference>
<proteinExistence type="predicted"/>
<dbReference type="AlphaFoldDB" id="A0AA40AQ94"/>
<dbReference type="InterPro" id="IPR053720">
    <property type="entry name" value="Psm_Assembly_Chaperone"/>
</dbReference>
<gene>
    <name evidence="1" type="ORF">B0H67DRAFT_486373</name>
</gene>
<evidence type="ECO:0008006" key="3">
    <source>
        <dbReference type="Google" id="ProtNLM"/>
    </source>
</evidence>
<keyword evidence="2" id="KW-1185">Reference proteome</keyword>
<comment type="caution">
    <text evidence="1">The sequence shown here is derived from an EMBL/GenBank/DDBJ whole genome shotgun (WGS) entry which is preliminary data.</text>
</comment>
<protein>
    <recommendedName>
        <fullName evidence="3">Proteasome assembly chaperone 3</fullName>
    </recommendedName>
</protein>
<accession>A0AA40AQ94</accession>
<organism evidence="1 2">
    <name type="scientific">Lasiosphaeris hirsuta</name>
    <dbReference type="NCBI Taxonomy" id="260670"/>
    <lineage>
        <taxon>Eukaryota</taxon>
        <taxon>Fungi</taxon>
        <taxon>Dikarya</taxon>
        <taxon>Ascomycota</taxon>
        <taxon>Pezizomycotina</taxon>
        <taxon>Sordariomycetes</taxon>
        <taxon>Sordariomycetidae</taxon>
        <taxon>Sordariales</taxon>
        <taxon>Lasiosphaeriaceae</taxon>
        <taxon>Lasiosphaeris</taxon>
    </lineage>
</organism>
<name>A0AA40AQ94_9PEZI</name>
<reference evidence="1" key="1">
    <citation type="submission" date="2023-06" db="EMBL/GenBank/DDBJ databases">
        <title>Genome-scale phylogeny and comparative genomics of the fungal order Sordariales.</title>
        <authorList>
            <consortium name="Lawrence Berkeley National Laboratory"/>
            <person name="Hensen N."/>
            <person name="Bonometti L."/>
            <person name="Westerberg I."/>
            <person name="Brannstrom I.O."/>
            <person name="Guillou S."/>
            <person name="Cros-Aarteil S."/>
            <person name="Calhoun S."/>
            <person name="Haridas S."/>
            <person name="Kuo A."/>
            <person name="Mondo S."/>
            <person name="Pangilinan J."/>
            <person name="Riley R."/>
            <person name="Labutti K."/>
            <person name="Andreopoulos B."/>
            <person name="Lipzen A."/>
            <person name="Chen C."/>
            <person name="Yanf M."/>
            <person name="Daum C."/>
            <person name="Ng V."/>
            <person name="Clum A."/>
            <person name="Steindorff A."/>
            <person name="Ohm R."/>
            <person name="Martin F."/>
            <person name="Silar P."/>
            <person name="Natvig D."/>
            <person name="Lalanne C."/>
            <person name="Gautier V."/>
            <person name="Ament-Velasquez S.L."/>
            <person name="Kruys A."/>
            <person name="Hutchinson M.I."/>
            <person name="Powell A.J."/>
            <person name="Barry K."/>
            <person name="Miller A.N."/>
            <person name="Grigoriev I.V."/>
            <person name="Debuchy R."/>
            <person name="Gladieux P."/>
            <person name="Thoren M.H."/>
            <person name="Johannesson H."/>
        </authorList>
    </citation>
    <scope>NUCLEOTIDE SEQUENCE</scope>
    <source>
        <strain evidence="1">SMH4607-1</strain>
    </source>
</reference>
<dbReference type="PANTHER" id="PTHR31051">
    <property type="entry name" value="PROTEASOME ASSEMBLY CHAPERONE 3"/>
    <property type="match status" value="1"/>
</dbReference>
<dbReference type="InterPro" id="IPR018788">
    <property type="entry name" value="Proteasome_assmbl_chp_3"/>
</dbReference>
<evidence type="ECO:0000313" key="2">
    <source>
        <dbReference type="Proteomes" id="UP001172102"/>
    </source>
</evidence>
<dbReference type="Gene3D" id="3.30.230.90">
    <property type="match status" value="1"/>
</dbReference>
<dbReference type="Proteomes" id="UP001172102">
    <property type="component" value="Unassembled WGS sequence"/>
</dbReference>
<dbReference type="EMBL" id="JAUKUA010000003">
    <property type="protein sequence ID" value="KAK0720010.1"/>
    <property type="molecule type" value="Genomic_DNA"/>
</dbReference>
<evidence type="ECO:0000313" key="1">
    <source>
        <dbReference type="EMBL" id="KAK0720010.1"/>
    </source>
</evidence>
<dbReference type="PANTHER" id="PTHR31051:SF1">
    <property type="entry name" value="PROTEASOME ASSEMBLY CHAPERONE 3"/>
    <property type="match status" value="1"/>
</dbReference>